<evidence type="ECO:0008006" key="3">
    <source>
        <dbReference type="Google" id="ProtNLM"/>
    </source>
</evidence>
<evidence type="ECO:0000313" key="2">
    <source>
        <dbReference type="Proteomes" id="UP000630615"/>
    </source>
</evidence>
<accession>A0ABQ1PX56</accession>
<dbReference type="Proteomes" id="UP000630615">
    <property type="component" value="Unassembled WGS sequence"/>
</dbReference>
<evidence type="ECO:0000313" key="1">
    <source>
        <dbReference type="EMBL" id="GGD05670.1"/>
    </source>
</evidence>
<keyword evidence="2" id="KW-1185">Reference proteome</keyword>
<sequence>MEKAHYVIESKPVRISVVCPSCDETQSYDYDSVYNKFGADAYYGNCGSVECKNCQKDIELGSCEYD</sequence>
<protein>
    <recommendedName>
        <fullName evidence="3">InsA N-terminal domain-containing protein</fullName>
    </recommendedName>
</protein>
<reference evidence="2" key="1">
    <citation type="journal article" date="2019" name="Int. J. Syst. Evol. Microbiol.">
        <title>The Global Catalogue of Microorganisms (GCM) 10K type strain sequencing project: providing services to taxonomists for standard genome sequencing and annotation.</title>
        <authorList>
            <consortium name="The Broad Institute Genomics Platform"/>
            <consortium name="The Broad Institute Genome Sequencing Center for Infectious Disease"/>
            <person name="Wu L."/>
            <person name="Ma J."/>
        </authorList>
    </citation>
    <scope>NUCLEOTIDE SEQUENCE [LARGE SCALE GENOMIC DNA]</scope>
    <source>
        <strain evidence="2">CGMCC 1.15942</strain>
    </source>
</reference>
<comment type="caution">
    <text evidence="1">The sequence shown here is derived from an EMBL/GenBank/DDBJ whole genome shotgun (WGS) entry which is preliminary data.</text>
</comment>
<dbReference type="RefSeq" id="WP_088269564.1">
    <property type="nucleotide sequence ID" value="NZ_BMKI01000026.1"/>
</dbReference>
<proteinExistence type="predicted"/>
<name>A0ABQ1PX56_9ENTE</name>
<gene>
    <name evidence="1" type="ORF">GCM10011573_38880</name>
</gene>
<organism evidence="1 2">
    <name type="scientific">Enterococcus wangshanyuanii</name>
    <dbReference type="NCBI Taxonomy" id="2005703"/>
    <lineage>
        <taxon>Bacteria</taxon>
        <taxon>Bacillati</taxon>
        <taxon>Bacillota</taxon>
        <taxon>Bacilli</taxon>
        <taxon>Lactobacillales</taxon>
        <taxon>Enterococcaceae</taxon>
        <taxon>Enterococcus</taxon>
    </lineage>
</organism>
<dbReference type="EMBL" id="BMKI01000026">
    <property type="protein sequence ID" value="GGD05670.1"/>
    <property type="molecule type" value="Genomic_DNA"/>
</dbReference>